<comment type="caution">
    <text evidence="2">The sequence shown here is derived from an EMBL/GenBank/DDBJ whole genome shotgun (WGS) entry which is preliminary data.</text>
</comment>
<protein>
    <submittedName>
        <fullName evidence="2">Uncharacterized protein</fullName>
    </submittedName>
</protein>
<feature type="compositionally biased region" description="Polar residues" evidence="1">
    <location>
        <begin position="1"/>
        <end position="16"/>
    </location>
</feature>
<gene>
    <name evidence="2" type="ORF">PDIGIT_LOCUS5366</name>
</gene>
<name>A0A9W4XHP5_9PLEO</name>
<sequence length="147" mass="15894">MVQPTPQAPSAQTNTVHAPVPTSPTQEMNTTNLGFVSVSAHASIEMPHPGIPSNTDEQKHPSRVQVNTACGRACQLVEPTPTSLQHAYQYTPSWQAWHQDRSLDSTYPLVEIGTCTTKARQAKISISPGSCTSLVPDPHPFMHLKGS</sequence>
<dbReference type="Proteomes" id="UP001152607">
    <property type="component" value="Unassembled WGS sequence"/>
</dbReference>
<evidence type="ECO:0000313" key="2">
    <source>
        <dbReference type="EMBL" id="CAI6332343.1"/>
    </source>
</evidence>
<accession>A0A9W4XHP5</accession>
<evidence type="ECO:0000256" key="1">
    <source>
        <dbReference type="SAM" id="MobiDB-lite"/>
    </source>
</evidence>
<reference evidence="2" key="1">
    <citation type="submission" date="2023-01" db="EMBL/GenBank/DDBJ databases">
        <authorList>
            <person name="Van Ghelder C."/>
            <person name="Rancurel C."/>
        </authorList>
    </citation>
    <scope>NUCLEOTIDE SEQUENCE</scope>
    <source>
        <strain evidence="2">CNCM I-4278</strain>
    </source>
</reference>
<organism evidence="2 3">
    <name type="scientific">Periconia digitata</name>
    <dbReference type="NCBI Taxonomy" id="1303443"/>
    <lineage>
        <taxon>Eukaryota</taxon>
        <taxon>Fungi</taxon>
        <taxon>Dikarya</taxon>
        <taxon>Ascomycota</taxon>
        <taxon>Pezizomycotina</taxon>
        <taxon>Dothideomycetes</taxon>
        <taxon>Pleosporomycetidae</taxon>
        <taxon>Pleosporales</taxon>
        <taxon>Massarineae</taxon>
        <taxon>Periconiaceae</taxon>
        <taxon>Periconia</taxon>
    </lineage>
</organism>
<feature type="region of interest" description="Disordered" evidence="1">
    <location>
        <begin position="1"/>
        <end position="28"/>
    </location>
</feature>
<dbReference type="EMBL" id="CAOQHR010000003">
    <property type="protein sequence ID" value="CAI6332343.1"/>
    <property type="molecule type" value="Genomic_DNA"/>
</dbReference>
<proteinExistence type="predicted"/>
<evidence type="ECO:0000313" key="3">
    <source>
        <dbReference type="Proteomes" id="UP001152607"/>
    </source>
</evidence>
<keyword evidence="3" id="KW-1185">Reference proteome</keyword>
<dbReference type="AlphaFoldDB" id="A0A9W4XHP5"/>